<reference evidence="3" key="1">
    <citation type="journal article" date="2014" name="Int. J. Syst. Evol. Microbiol.">
        <title>Complete genome sequence of Corynebacterium casei LMG S-19264T (=DSM 44701T), isolated from a smear-ripened cheese.</title>
        <authorList>
            <consortium name="US DOE Joint Genome Institute (JGI-PGF)"/>
            <person name="Walter F."/>
            <person name="Albersmeier A."/>
            <person name="Kalinowski J."/>
            <person name="Ruckert C."/>
        </authorList>
    </citation>
    <scope>NUCLEOTIDE SEQUENCE</scope>
    <source>
        <strain evidence="3">CGMCC 4.3508</strain>
    </source>
</reference>
<dbReference type="InterPro" id="IPR000391">
    <property type="entry name" value="Rng_hydr_dOase-bsu"/>
</dbReference>
<proteinExistence type="inferred from homology"/>
<comment type="caution">
    <text evidence="3">The sequence shown here is derived from an EMBL/GenBank/DDBJ whole genome shotgun (WGS) entry which is preliminary data.</text>
</comment>
<sequence>MTETATPVQQAPLPDFGARVSSGDRRYHQIVDWLHDEAALLDDGHTIAWTELIAEDIIYRVPVRQTRLRDDPRCQFADNMFHYDENHMTLTMKILRLATTASPWCENPVSRSRRLITNIRVFERAARDEFTVVSSLLITRNRHSESAPLVMSGERHDVLRRDGAGFLLARRMFLMDQTTVGFPNLTVIL</sequence>
<evidence type="ECO:0000313" key="3">
    <source>
        <dbReference type="EMBL" id="GGL41706.1"/>
    </source>
</evidence>
<gene>
    <name evidence="3" type="ORF">GCM10011588_65480</name>
</gene>
<accession>A0A917VZ18</accession>
<dbReference type="Proteomes" id="UP000638263">
    <property type="component" value="Unassembled WGS sequence"/>
</dbReference>
<dbReference type="AlphaFoldDB" id="A0A917VZ18"/>
<dbReference type="EMBL" id="BMMH01000029">
    <property type="protein sequence ID" value="GGL41706.1"/>
    <property type="molecule type" value="Genomic_DNA"/>
</dbReference>
<dbReference type="InterPro" id="IPR032710">
    <property type="entry name" value="NTF2-like_dom_sf"/>
</dbReference>
<dbReference type="GO" id="GO:0019380">
    <property type="term" value="P:3-phenylpropionate catabolic process"/>
    <property type="evidence" value="ECO:0007669"/>
    <property type="project" value="TreeGrafter"/>
</dbReference>
<evidence type="ECO:0000256" key="1">
    <source>
        <dbReference type="ARBA" id="ARBA00009570"/>
    </source>
</evidence>
<dbReference type="SUPFAM" id="SSF54427">
    <property type="entry name" value="NTF2-like"/>
    <property type="match status" value="1"/>
</dbReference>
<keyword evidence="4" id="KW-1185">Reference proteome</keyword>
<comment type="similarity">
    <text evidence="1">Belongs to the bacterial ring-hydroxylating dioxygenase beta subunit family.</text>
</comment>
<dbReference type="GO" id="GO:0016491">
    <property type="term" value="F:oxidoreductase activity"/>
    <property type="evidence" value="ECO:0007669"/>
    <property type="project" value="UniProtKB-KW"/>
</dbReference>
<dbReference type="Pfam" id="PF00866">
    <property type="entry name" value="Ring_hydroxyl_B"/>
    <property type="match status" value="1"/>
</dbReference>
<name>A0A917VZ18_9NOCA</name>
<dbReference type="RefSeq" id="WP_058852973.1">
    <property type="nucleotide sequence ID" value="NZ_BMMH01000029.1"/>
</dbReference>
<reference evidence="3" key="2">
    <citation type="submission" date="2020-09" db="EMBL/GenBank/DDBJ databases">
        <authorList>
            <person name="Sun Q."/>
            <person name="Zhou Y."/>
        </authorList>
    </citation>
    <scope>NUCLEOTIDE SEQUENCE</scope>
    <source>
        <strain evidence="3">CGMCC 4.3508</strain>
    </source>
</reference>
<dbReference type="Gene3D" id="3.10.450.50">
    <property type="match status" value="1"/>
</dbReference>
<evidence type="ECO:0008006" key="5">
    <source>
        <dbReference type="Google" id="ProtNLM"/>
    </source>
</evidence>
<organism evidence="3 4">
    <name type="scientific">Nocardia jinanensis</name>
    <dbReference type="NCBI Taxonomy" id="382504"/>
    <lineage>
        <taxon>Bacteria</taxon>
        <taxon>Bacillati</taxon>
        <taxon>Actinomycetota</taxon>
        <taxon>Actinomycetes</taxon>
        <taxon>Mycobacteriales</taxon>
        <taxon>Nocardiaceae</taxon>
        <taxon>Nocardia</taxon>
    </lineage>
</organism>
<evidence type="ECO:0000313" key="4">
    <source>
        <dbReference type="Proteomes" id="UP000638263"/>
    </source>
</evidence>
<dbReference type="PANTHER" id="PTHR41534">
    <property type="entry name" value="BLR3401 PROTEIN"/>
    <property type="match status" value="1"/>
</dbReference>
<dbReference type="CDD" id="cd00667">
    <property type="entry name" value="ring_hydroxylating_dioxygenases_beta"/>
    <property type="match status" value="1"/>
</dbReference>
<evidence type="ECO:0000256" key="2">
    <source>
        <dbReference type="ARBA" id="ARBA00023002"/>
    </source>
</evidence>
<dbReference type="PANTHER" id="PTHR41534:SF2">
    <property type="entry name" value="3-PHENYLPROPIONATE_CINNAMIC ACID DIOXYGENASE SUBUNIT BETA"/>
    <property type="match status" value="1"/>
</dbReference>
<protein>
    <recommendedName>
        <fullName evidence="5">Aromatic-ring-hydroxylating dioxygenase subunit beta</fullName>
    </recommendedName>
</protein>
<keyword evidence="2" id="KW-0560">Oxidoreductase</keyword>